<dbReference type="RefSeq" id="WP_113631013.1">
    <property type="nucleotide sequence ID" value="NZ_QHCV01000062.1"/>
</dbReference>
<dbReference type="SUPFAM" id="SSF56784">
    <property type="entry name" value="HAD-like"/>
    <property type="match status" value="1"/>
</dbReference>
<proteinExistence type="predicted"/>
<dbReference type="Proteomes" id="UP000251577">
    <property type="component" value="Unassembled WGS sequence"/>
</dbReference>
<dbReference type="Pfam" id="PF00702">
    <property type="entry name" value="Hydrolase"/>
    <property type="match status" value="1"/>
</dbReference>
<evidence type="ECO:0000313" key="2">
    <source>
        <dbReference type="Proteomes" id="UP000251577"/>
    </source>
</evidence>
<gene>
    <name evidence="1" type="ORF">DLJ54_06845</name>
</gene>
<accession>A0A364V534</accession>
<dbReference type="InterPro" id="IPR023214">
    <property type="entry name" value="HAD_sf"/>
</dbReference>
<organism evidence="1 2">
    <name type="scientific">Corynebacterium heidelbergense</name>
    <dbReference type="NCBI Taxonomy" id="2055947"/>
    <lineage>
        <taxon>Bacteria</taxon>
        <taxon>Bacillati</taxon>
        <taxon>Actinomycetota</taxon>
        <taxon>Actinomycetes</taxon>
        <taxon>Mycobacteriales</taxon>
        <taxon>Corynebacteriaceae</taxon>
        <taxon>Corynebacterium</taxon>
    </lineage>
</organism>
<reference evidence="1 2" key="1">
    <citation type="journal article" date="2018" name="Syst. Appl. Microbiol.">
        <title>Corynebacterium heidelbergense sp. nov., isolated from the preen glands of Egyptian geese (Alopochen aegyptiacus).</title>
        <authorList>
            <person name="Braun M.S."/>
            <person name="Wang E."/>
            <person name="Zimmermann S."/>
            <person name="Wink M."/>
        </authorList>
    </citation>
    <scope>NUCLEOTIDE SEQUENCE [LARGE SCALE GENOMIC DNA]</scope>
    <source>
        <strain evidence="1 2">647</strain>
    </source>
</reference>
<comment type="caution">
    <text evidence="1">The sequence shown here is derived from an EMBL/GenBank/DDBJ whole genome shotgun (WGS) entry which is preliminary data.</text>
</comment>
<dbReference type="AlphaFoldDB" id="A0A364V534"/>
<dbReference type="InterPro" id="IPR036412">
    <property type="entry name" value="HAD-like_sf"/>
</dbReference>
<protein>
    <recommendedName>
        <fullName evidence="3">HAD family phosphatase</fullName>
    </recommendedName>
</protein>
<evidence type="ECO:0008006" key="3">
    <source>
        <dbReference type="Google" id="ProtNLM"/>
    </source>
</evidence>
<dbReference type="EMBL" id="QHCV01000062">
    <property type="protein sequence ID" value="RAV31739.1"/>
    <property type="molecule type" value="Genomic_DNA"/>
</dbReference>
<evidence type="ECO:0000313" key="1">
    <source>
        <dbReference type="EMBL" id="RAV31739.1"/>
    </source>
</evidence>
<dbReference type="Gene3D" id="3.40.50.1000">
    <property type="entry name" value="HAD superfamily/HAD-like"/>
    <property type="match status" value="1"/>
</dbReference>
<sequence>MTRQLIVFDLGGVIVPRECTLRELTATFMRHAAPETDPFSFEQAYTRYRESYSLSMGPRDYFTALVRSAGVEPDQSLIQELTEVDTRLSSTAGDAELGLLRYLQATDQPYAIFSNSPTPVMKAVLATAWGQAAAIAAFTPELRFTKPNQGAFREFERLAEAAGFGAGELVYFDDHVVNVDAATQRGWNAHLWESVEAAHEVLTPIVGIREVQ</sequence>
<keyword evidence="2" id="KW-1185">Reference proteome</keyword>
<name>A0A364V534_9CORY</name>